<evidence type="ECO:0000259" key="9">
    <source>
        <dbReference type="SMART" id="SM00543"/>
    </source>
</evidence>
<dbReference type="OrthoDB" id="185373at2759"/>
<evidence type="ECO:0000256" key="8">
    <source>
        <dbReference type="SAM" id="MobiDB-lite"/>
    </source>
</evidence>
<dbReference type="SUPFAM" id="SSF48371">
    <property type="entry name" value="ARM repeat"/>
    <property type="match status" value="1"/>
</dbReference>
<comment type="caution">
    <text evidence="10">The sequence shown here is derived from an EMBL/GenBank/DDBJ whole genome shotgun (WGS) entry which is preliminary data.</text>
</comment>
<dbReference type="InterPro" id="IPR016024">
    <property type="entry name" value="ARM-type_fold"/>
</dbReference>
<comment type="function">
    <text evidence="6">Plays a role in the accumulation of some potyvirus during viral infection.</text>
</comment>
<dbReference type="SMART" id="SM00543">
    <property type="entry name" value="MIF4G"/>
    <property type="match status" value="1"/>
</dbReference>
<keyword evidence="3" id="KW-0677">Repeat</keyword>
<comment type="similarity">
    <text evidence="1">Belongs to the eukaryotic initiation factor 4G family.</text>
</comment>
<dbReference type="PROSITE" id="PS51375">
    <property type="entry name" value="PPR"/>
    <property type="match status" value="3"/>
</dbReference>
<evidence type="ECO:0000256" key="6">
    <source>
        <dbReference type="ARBA" id="ARBA00057610"/>
    </source>
</evidence>
<feature type="repeat" description="PPR" evidence="7">
    <location>
        <begin position="822"/>
        <end position="856"/>
    </location>
</feature>
<protein>
    <recommendedName>
        <fullName evidence="9">MIF4G domain-containing protein</fullName>
    </recommendedName>
</protein>
<dbReference type="Proteomes" id="UP000657918">
    <property type="component" value="Unassembled WGS sequence"/>
</dbReference>
<dbReference type="Pfam" id="PF02854">
    <property type="entry name" value="MIF4G"/>
    <property type="match status" value="1"/>
</dbReference>
<dbReference type="Gene3D" id="1.25.40.180">
    <property type="match status" value="1"/>
</dbReference>
<dbReference type="InterPro" id="IPR003890">
    <property type="entry name" value="MIF4G-like_typ-3"/>
</dbReference>
<organism evidence="10 11">
    <name type="scientific">Salix dunnii</name>
    <dbReference type="NCBI Taxonomy" id="1413687"/>
    <lineage>
        <taxon>Eukaryota</taxon>
        <taxon>Viridiplantae</taxon>
        <taxon>Streptophyta</taxon>
        <taxon>Embryophyta</taxon>
        <taxon>Tracheophyta</taxon>
        <taxon>Spermatophyta</taxon>
        <taxon>Magnoliopsida</taxon>
        <taxon>eudicotyledons</taxon>
        <taxon>Gunneridae</taxon>
        <taxon>Pentapetalae</taxon>
        <taxon>rosids</taxon>
        <taxon>fabids</taxon>
        <taxon>Malpighiales</taxon>
        <taxon>Salicaceae</taxon>
        <taxon>Saliceae</taxon>
        <taxon>Salix</taxon>
    </lineage>
</organism>
<evidence type="ECO:0000256" key="1">
    <source>
        <dbReference type="ARBA" id="ARBA00005775"/>
    </source>
</evidence>
<dbReference type="Gene3D" id="1.25.40.10">
    <property type="entry name" value="Tetratricopeptide repeat domain"/>
    <property type="match status" value="2"/>
</dbReference>
<dbReference type="InterPro" id="IPR011990">
    <property type="entry name" value="TPR-like_helical_dom_sf"/>
</dbReference>
<dbReference type="NCBIfam" id="TIGR00756">
    <property type="entry name" value="PPR"/>
    <property type="match status" value="4"/>
</dbReference>
<dbReference type="GO" id="GO:0016281">
    <property type="term" value="C:eukaryotic translation initiation factor 4F complex"/>
    <property type="evidence" value="ECO:0007669"/>
    <property type="project" value="TreeGrafter"/>
</dbReference>
<keyword evidence="2" id="KW-0396">Initiation factor</keyword>
<name>A0A835K605_9ROSI</name>
<dbReference type="Pfam" id="PF01535">
    <property type="entry name" value="PPR"/>
    <property type="match status" value="1"/>
</dbReference>
<evidence type="ECO:0000256" key="5">
    <source>
        <dbReference type="ARBA" id="ARBA00022917"/>
    </source>
</evidence>
<gene>
    <name evidence="10" type="ORF">SADUNF_Sadunf06G0214500</name>
</gene>
<keyword evidence="5" id="KW-0648">Protein biosynthesis</keyword>
<dbReference type="PANTHER" id="PTHR23253:SF62">
    <property type="entry name" value="MI DOMAIN-CONTAINING PROTEIN"/>
    <property type="match status" value="1"/>
</dbReference>
<dbReference type="AlphaFoldDB" id="A0A835K605"/>
<dbReference type="PANTHER" id="PTHR23253">
    <property type="entry name" value="EUKARYOTIC TRANSLATION INITIATION FACTOR 4 GAMMA"/>
    <property type="match status" value="1"/>
</dbReference>
<keyword evidence="11" id="KW-1185">Reference proteome</keyword>
<reference evidence="10 11" key="1">
    <citation type="submission" date="2020-10" db="EMBL/GenBank/DDBJ databases">
        <title>Plant Genome Project.</title>
        <authorList>
            <person name="Zhang R.-G."/>
        </authorList>
    </citation>
    <scope>NUCLEOTIDE SEQUENCE [LARGE SCALE GENOMIC DNA]</scope>
    <source>
        <strain evidence="10">FAFU-HL-1</strain>
        <tissue evidence="10">Leaf</tissue>
    </source>
</reference>
<dbReference type="GO" id="GO:0003729">
    <property type="term" value="F:mRNA binding"/>
    <property type="evidence" value="ECO:0007669"/>
    <property type="project" value="TreeGrafter"/>
</dbReference>
<dbReference type="EMBL" id="JADGMS010000006">
    <property type="protein sequence ID" value="KAF9681327.1"/>
    <property type="molecule type" value="Genomic_DNA"/>
</dbReference>
<dbReference type="GO" id="GO:0006417">
    <property type="term" value="P:regulation of translation"/>
    <property type="evidence" value="ECO:0007669"/>
    <property type="project" value="UniProtKB-KW"/>
</dbReference>
<evidence type="ECO:0000313" key="10">
    <source>
        <dbReference type="EMBL" id="KAF9681327.1"/>
    </source>
</evidence>
<evidence type="ECO:0000256" key="7">
    <source>
        <dbReference type="PROSITE-ProRule" id="PRU00708"/>
    </source>
</evidence>
<evidence type="ECO:0000256" key="4">
    <source>
        <dbReference type="ARBA" id="ARBA00022845"/>
    </source>
</evidence>
<accession>A0A835K605</accession>
<feature type="region of interest" description="Disordered" evidence="8">
    <location>
        <begin position="1"/>
        <end position="21"/>
    </location>
</feature>
<dbReference type="FunFam" id="1.25.40.180:FF:000027">
    <property type="entry name" value="Eukaryotic translation initiation factor isoform 4G-2"/>
    <property type="match status" value="1"/>
</dbReference>
<sequence>MQADQTVISLRPGGGGGSSAARGARFFTPRLDPAYLSDASQSFSSFKTGDLRFEDHERIRYTRNQLLQFKEIENVPEDILKVRQQIESEFIGDDQIWSRVDGSPQPQSRYSEPDKRDWRGRSEAFGEERSWEAVRENKEFSNQQDQLNSQFARVQITANQGVGLAPALIKAEVPWSARRGTLSEKERVLKTVKGILNKLTPEKFDILKGQLIDSGITTPDILKGVISLIFDKAVLEPTFCPMYALLCSDLNEKLLPFPSDEPGGKEITFKRILLNNCQEAFEGDDNLRAEISKLTAPGQEMERRDKERMVRLRTLGNMRLIGELLKQKMVPEKIVHHIVQELLGDDNKTCPAEENVEAICQFFNTIGKQLDKNPKAQQVNDVYFSRMKELTTNPQLEPRFRFMVRDVLDLRANSWVPRREEVKAKTISEIHSEAEKNLGLRPGATAVMRNGRNATAFGGVGPGGFPIGRPGAGGMMPGMPGMMKMPGMPRLDADNWEAPRSRSMPRGNYLGSTQSTGRITSSLINKAPSLNTRLLPQGSGGVLDGKTTLLQGGGTPSQPGFDTRAELIRQTPQPVAPAVPAIPSPQMPLPPTTRLWETGEAIVGTAVDCFVNLKMAGLSCNCVLPSPEMRKWNEIIKKNMLDGDAVQAMVTYVNVQEIGFHADNFTFPILLKASGSWSSPCIGLALHGQTIKAGFSSHVFVQTALLNMYRSHRCVVDACKVFEKMPVKDVVAWNSILDAYASTGKMDDALKVFNSMPLKDLSSFNIMISGYSSTGKTLSARSIFDNMAEKDIVSWNSMILAYIQGEDMERACDLFREMPAKNIITWNTMVKGFLQNQLYGEVLDLFDEMKNTNCLPDYLTVNGVLSACAHSGSLKKGTEVHIYAIDNGLASSPHVTTALIDMYAKCGSIQQGLQVGERVVKLVSSRGNYLSDGELMMFSNLYASCGQWEEANKWRGMMNDAGIVKTTGFSVVEVNGEFHKFLAG</sequence>
<keyword evidence="4" id="KW-0810">Translation regulation</keyword>
<feature type="domain" description="MIF4G" evidence="9">
    <location>
        <begin position="189"/>
        <end position="414"/>
    </location>
</feature>
<feature type="repeat" description="PPR" evidence="7">
    <location>
        <begin position="791"/>
        <end position="821"/>
    </location>
</feature>
<evidence type="ECO:0000256" key="3">
    <source>
        <dbReference type="ARBA" id="ARBA00022737"/>
    </source>
</evidence>
<dbReference type="Pfam" id="PF13041">
    <property type="entry name" value="PPR_2"/>
    <property type="match status" value="2"/>
</dbReference>
<evidence type="ECO:0000313" key="11">
    <source>
        <dbReference type="Proteomes" id="UP000657918"/>
    </source>
</evidence>
<dbReference type="GO" id="GO:0003743">
    <property type="term" value="F:translation initiation factor activity"/>
    <property type="evidence" value="ECO:0007669"/>
    <property type="project" value="UniProtKB-KW"/>
</dbReference>
<dbReference type="InterPro" id="IPR002885">
    <property type="entry name" value="PPR_rpt"/>
</dbReference>
<feature type="repeat" description="PPR" evidence="7">
    <location>
        <begin position="729"/>
        <end position="763"/>
    </location>
</feature>
<feature type="compositionally biased region" description="Basic and acidic residues" evidence="8">
    <location>
        <begin position="111"/>
        <end position="122"/>
    </location>
</feature>
<feature type="region of interest" description="Disordered" evidence="8">
    <location>
        <begin position="97"/>
        <end position="122"/>
    </location>
</feature>
<evidence type="ECO:0000256" key="2">
    <source>
        <dbReference type="ARBA" id="ARBA00022540"/>
    </source>
</evidence>
<proteinExistence type="inferred from homology"/>